<reference evidence="11 12" key="1">
    <citation type="submission" date="2023-11" db="EMBL/GenBank/DDBJ databases">
        <title>Arctic aerobic anoxygenic photoheterotroph Sediminicoccus rosea KRV36 adapts its photosynthesis to long days of polar summer.</title>
        <authorList>
            <person name="Tomasch J."/>
            <person name="Kopejtka K."/>
            <person name="Bily T."/>
            <person name="Gardiner A.T."/>
            <person name="Gardian Z."/>
            <person name="Shivaramu S."/>
            <person name="Koblizek M."/>
            <person name="Engelhardt F."/>
            <person name="Kaftan D."/>
        </authorList>
    </citation>
    <scope>NUCLEOTIDE SEQUENCE [LARGE SCALE GENOMIC DNA]</scope>
    <source>
        <strain evidence="11 12">R-30</strain>
    </source>
</reference>
<dbReference type="InterPro" id="IPR000515">
    <property type="entry name" value="MetI-like"/>
</dbReference>
<evidence type="ECO:0000256" key="7">
    <source>
        <dbReference type="ARBA" id="ARBA00022989"/>
    </source>
</evidence>
<keyword evidence="3 9" id="KW-0813">Transport</keyword>
<evidence type="ECO:0000256" key="5">
    <source>
        <dbReference type="ARBA" id="ARBA00022692"/>
    </source>
</evidence>
<proteinExistence type="inferred from homology"/>
<feature type="transmembrane region" description="Helical" evidence="9">
    <location>
        <begin position="20"/>
        <end position="43"/>
    </location>
</feature>
<feature type="transmembrane region" description="Helical" evidence="9">
    <location>
        <begin position="55"/>
        <end position="76"/>
    </location>
</feature>
<evidence type="ECO:0000259" key="10">
    <source>
        <dbReference type="PROSITE" id="PS50928"/>
    </source>
</evidence>
<comment type="similarity">
    <text evidence="2">Belongs to the binding-protein-dependent transport system permease family. HisMQ subfamily.</text>
</comment>
<dbReference type="PANTHER" id="PTHR30614:SF0">
    <property type="entry name" value="L-CYSTINE TRANSPORT SYSTEM PERMEASE PROTEIN TCYL"/>
    <property type="match status" value="1"/>
</dbReference>
<accession>A0ABZ0PM65</accession>
<keyword evidence="7 9" id="KW-1133">Transmembrane helix</keyword>
<evidence type="ECO:0000256" key="3">
    <source>
        <dbReference type="ARBA" id="ARBA00022448"/>
    </source>
</evidence>
<dbReference type="Gene3D" id="1.10.3720.10">
    <property type="entry name" value="MetI-like"/>
    <property type="match status" value="1"/>
</dbReference>
<sequence>MSELWAEILLYMPALLRGAVWTLALAACSAVGAVSVGLLVCGARMSGVTLFSAPARGFISLIRGTPLLLQIFYIYYGLPELGIVMPAFIAGVLALSLNFGAYLAELFRGGIQSVDRGQRQAAMALGLGSLQSFALVVAPQAFRTILPALGNYATVLVKETSLVATISVLELMRSGELLASATFRVLLIYSLVALIYYTICTLIARLFVTAERRAAIPGSLAAEMMGGSKDAILARSLSTRRAEPAKPA</sequence>
<evidence type="ECO:0000256" key="8">
    <source>
        <dbReference type="ARBA" id="ARBA00023136"/>
    </source>
</evidence>
<keyword evidence="4" id="KW-1003">Cell membrane</keyword>
<dbReference type="CDD" id="cd06261">
    <property type="entry name" value="TM_PBP2"/>
    <property type="match status" value="1"/>
</dbReference>
<feature type="transmembrane region" description="Helical" evidence="9">
    <location>
        <begin position="186"/>
        <end position="208"/>
    </location>
</feature>
<feature type="transmembrane region" description="Helical" evidence="9">
    <location>
        <begin position="82"/>
        <end position="104"/>
    </location>
</feature>
<keyword evidence="6" id="KW-0029">Amino-acid transport</keyword>
<dbReference type="NCBIfam" id="TIGR01726">
    <property type="entry name" value="HEQRo_perm_3TM"/>
    <property type="match status" value="1"/>
</dbReference>
<keyword evidence="12" id="KW-1185">Reference proteome</keyword>
<dbReference type="EMBL" id="CP137852">
    <property type="protein sequence ID" value="WPB86823.1"/>
    <property type="molecule type" value="Genomic_DNA"/>
</dbReference>
<evidence type="ECO:0000256" key="6">
    <source>
        <dbReference type="ARBA" id="ARBA00022970"/>
    </source>
</evidence>
<comment type="subcellular location">
    <subcellularLocation>
        <location evidence="1">Cell inner membrane</location>
        <topology evidence="1">Multi-pass membrane protein</topology>
    </subcellularLocation>
    <subcellularLocation>
        <location evidence="9">Cell membrane</location>
        <topology evidence="9">Multi-pass membrane protein</topology>
    </subcellularLocation>
</comment>
<name>A0ABZ0PM65_9PROT</name>
<evidence type="ECO:0000313" key="11">
    <source>
        <dbReference type="EMBL" id="WPB86823.1"/>
    </source>
</evidence>
<dbReference type="RefSeq" id="WP_318650780.1">
    <property type="nucleotide sequence ID" value="NZ_CP137852.1"/>
</dbReference>
<evidence type="ECO:0000256" key="4">
    <source>
        <dbReference type="ARBA" id="ARBA00022475"/>
    </source>
</evidence>
<dbReference type="SUPFAM" id="SSF161098">
    <property type="entry name" value="MetI-like"/>
    <property type="match status" value="1"/>
</dbReference>
<dbReference type="Proteomes" id="UP001305521">
    <property type="component" value="Chromosome"/>
</dbReference>
<protein>
    <submittedName>
        <fullName evidence="11">Amino acid ABC transporter permease</fullName>
    </submittedName>
</protein>
<evidence type="ECO:0000256" key="1">
    <source>
        <dbReference type="ARBA" id="ARBA00004429"/>
    </source>
</evidence>
<gene>
    <name evidence="11" type="ORF">R9Z33_08075</name>
</gene>
<evidence type="ECO:0000256" key="9">
    <source>
        <dbReference type="RuleBase" id="RU363032"/>
    </source>
</evidence>
<dbReference type="PANTHER" id="PTHR30614">
    <property type="entry name" value="MEMBRANE COMPONENT OF AMINO ACID ABC TRANSPORTER"/>
    <property type="match status" value="1"/>
</dbReference>
<dbReference type="InterPro" id="IPR043429">
    <property type="entry name" value="ArtM/GltK/GlnP/TcyL/YhdX-like"/>
</dbReference>
<feature type="transmembrane region" description="Helical" evidence="9">
    <location>
        <begin position="124"/>
        <end position="142"/>
    </location>
</feature>
<dbReference type="InterPro" id="IPR010065">
    <property type="entry name" value="AA_ABC_transptr_permease_3TM"/>
</dbReference>
<dbReference type="InterPro" id="IPR035906">
    <property type="entry name" value="MetI-like_sf"/>
</dbReference>
<keyword evidence="8 9" id="KW-0472">Membrane</keyword>
<evidence type="ECO:0000313" key="12">
    <source>
        <dbReference type="Proteomes" id="UP001305521"/>
    </source>
</evidence>
<keyword evidence="5 9" id="KW-0812">Transmembrane</keyword>
<dbReference type="PROSITE" id="PS50928">
    <property type="entry name" value="ABC_TM1"/>
    <property type="match status" value="1"/>
</dbReference>
<feature type="domain" description="ABC transmembrane type-1" evidence="10">
    <location>
        <begin position="19"/>
        <end position="204"/>
    </location>
</feature>
<organism evidence="11 12">
    <name type="scientific">Sediminicoccus rosea</name>
    <dbReference type="NCBI Taxonomy" id="1225128"/>
    <lineage>
        <taxon>Bacteria</taxon>
        <taxon>Pseudomonadati</taxon>
        <taxon>Pseudomonadota</taxon>
        <taxon>Alphaproteobacteria</taxon>
        <taxon>Acetobacterales</taxon>
        <taxon>Roseomonadaceae</taxon>
        <taxon>Sediminicoccus</taxon>
    </lineage>
</organism>
<dbReference type="Pfam" id="PF00528">
    <property type="entry name" value="BPD_transp_1"/>
    <property type="match status" value="1"/>
</dbReference>
<evidence type="ECO:0000256" key="2">
    <source>
        <dbReference type="ARBA" id="ARBA00010072"/>
    </source>
</evidence>